<comment type="caution">
    <text evidence="1">The sequence shown here is derived from an EMBL/GenBank/DDBJ whole genome shotgun (WGS) entry which is preliminary data.</text>
</comment>
<dbReference type="EMBL" id="LQOA01000042">
    <property type="protein sequence ID" value="KXT97856.1"/>
    <property type="molecule type" value="Genomic_DNA"/>
</dbReference>
<evidence type="ECO:0000313" key="1">
    <source>
        <dbReference type="EMBL" id="KEQ33723.1"/>
    </source>
</evidence>
<organism evidence="1 3">
    <name type="scientific">Streptococcus mitis</name>
    <dbReference type="NCBI Taxonomy" id="28037"/>
    <lineage>
        <taxon>Bacteria</taxon>
        <taxon>Bacillati</taxon>
        <taxon>Bacillota</taxon>
        <taxon>Bacilli</taxon>
        <taxon>Lactobacillales</taxon>
        <taxon>Streptococcaceae</taxon>
        <taxon>Streptococcus</taxon>
        <taxon>Streptococcus mitis group</taxon>
    </lineage>
</organism>
<name>A0A081PSQ0_STRMT</name>
<evidence type="ECO:0000313" key="2">
    <source>
        <dbReference type="EMBL" id="KXT97856.1"/>
    </source>
</evidence>
<protein>
    <submittedName>
        <fullName evidence="1">GTP cyclohydrolase II domain protein</fullName>
    </submittedName>
</protein>
<dbReference type="Proteomes" id="UP000070136">
    <property type="component" value="Unassembled WGS sequence"/>
</dbReference>
<keyword evidence="1" id="KW-0378">Hydrolase</keyword>
<accession>A0A081PSQ0</accession>
<gene>
    <name evidence="1" type="ORF">SK629_1969</name>
    <name evidence="2" type="ORF">SMIDD28_01482</name>
</gene>
<dbReference type="PATRIC" id="fig|28037.234.peg.1551"/>
<dbReference type="GO" id="GO:0016787">
    <property type="term" value="F:hydrolase activity"/>
    <property type="evidence" value="ECO:0007669"/>
    <property type="project" value="UniProtKB-KW"/>
</dbReference>
<dbReference type="AlphaFoldDB" id="A0A081PSQ0"/>
<proteinExistence type="predicted"/>
<reference evidence="1 3" key="1">
    <citation type="submission" date="2014-05" db="EMBL/GenBank/DDBJ databases">
        <authorList>
            <person name="Daugherty S.C."/>
            <person name="Tallon L.J."/>
            <person name="Sadzewicz L."/>
            <person name="Kilian M."/>
            <person name="Tettelin H."/>
        </authorList>
    </citation>
    <scope>NUCLEOTIDE SEQUENCE [LARGE SCALE GENOMIC DNA]</scope>
    <source>
        <strain evidence="1 3">SK629</strain>
    </source>
</reference>
<sequence length="39" mass="4676">MTHNPFYQNEIAEYDMIELEASKYCPKFETSISQIFNDK</sequence>
<reference evidence="2 4" key="2">
    <citation type="submission" date="2016-01" db="EMBL/GenBank/DDBJ databases">
        <title>Highly variable Streptococcus oralis are common among viridans streptococci isolated from primates.</title>
        <authorList>
            <person name="Denapaite D."/>
            <person name="Rieger M."/>
            <person name="Koendgen S."/>
            <person name="Brueckner R."/>
            <person name="Ochigava I."/>
            <person name="Kappeler P."/>
            <person name="Maetz-Rensing K."/>
            <person name="Leendertz F."/>
            <person name="Hakenbeck R."/>
        </authorList>
    </citation>
    <scope>NUCLEOTIDE SEQUENCE [LARGE SCALE GENOMIC DNA]</scope>
    <source>
        <strain evidence="2 4">DD28</strain>
    </source>
</reference>
<evidence type="ECO:0000313" key="4">
    <source>
        <dbReference type="Proteomes" id="UP000070136"/>
    </source>
</evidence>
<dbReference type="Proteomes" id="UP000028090">
    <property type="component" value="Unassembled WGS sequence"/>
</dbReference>
<evidence type="ECO:0000313" key="3">
    <source>
        <dbReference type="Proteomes" id="UP000028090"/>
    </source>
</evidence>
<dbReference type="EMBL" id="JPFU01000015">
    <property type="protein sequence ID" value="KEQ33723.1"/>
    <property type="molecule type" value="Genomic_DNA"/>
</dbReference>